<protein>
    <submittedName>
        <fullName evidence="2">Uncharacterized protein</fullName>
    </submittedName>
</protein>
<feature type="transmembrane region" description="Helical" evidence="1">
    <location>
        <begin position="250"/>
        <end position="272"/>
    </location>
</feature>
<accession>A0A913XTJ8</accession>
<reference evidence="2" key="1">
    <citation type="submission" date="2022-11" db="UniProtKB">
        <authorList>
            <consortium name="EnsemblMetazoa"/>
        </authorList>
    </citation>
    <scope>IDENTIFICATION</scope>
</reference>
<dbReference type="RefSeq" id="XP_020908949.1">
    <property type="nucleotide sequence ID" value="XM_021053290.2"/>
</dbReference>
<dbReference type="OrthoDB" id="5990085at2759"/>
<name>A0A913XTJ8_EXADI</name>
<dbReference type="GeneID" id="110246908"/>
<sequence>MLVDRRASCVNQCKEKLINVFINENVALKKTVEVPLRKTPRICNSRKDIISQATKVELRSRFASKSNTVELYQFDPNFFSVENIWCRYPGCKQSRLRQVGSKKEDLYLCPGHMRDLEDKLIKMFKLKGVDVPMDESHEELKDYTSLIGILERACQSHTIKSAFSERSPMIREVCLNMRNVLIIINALLNPDPDNTTVSLKFILQLVLKLLKDDSINDVDLEKLVAHLRAVIEEIFQAFGIIYLWIERNKFGLSAGTRLGVGIGGFLGMAGIIGGPVTFGITTMAGAVFGGFIGSGLYDLLAKEERDNSVDELNEIIRRYQEFAKTMDSTHSTAVYVVSGREDGELNFHVVCY</sequence>
<evidence type="ECO:0000313" key="3">
    <source>
        <dbReference type="Proteomes" id="UP000887567"/>
    </source>
</evidence>
<dbReference type="KEGG" id="epa:110246908"/>
<feature type="transmembrane region" description="Helical" evidence="1">
    <location>
        <begin position="278"/>
        <end position="300"/>
    </location>
</feature>
<dbReference type="EnsemblMetazoa" id="XM_021053290.2">
    <property type="protein sequence ID" value="XP_020908949.1"/>
    <property type="gene ID" value="LOC110246908"/>
</dbReference>
<keyword evidence="1" id="KW-1133">Transmembrane helix</keyword>
<organism evidence="2 3">
    <name type="scientific">Exaiptasia diaphana</name>
    <name type="common">Tropical sea anemone</name>
    <name type="synonym">Aiptasia pulchella</name>
    <dbReference type="NCBI Taxonomy" id="2652724"/>
    <lineage>
        <taxon>Eukaryota</taxon>
        <taxon>Metazoa</taxon>
        <taxon>Cnidaria</taxon>
        <taxon>Anthozoa</taxon>
        <taxon>Hexacorallia</taxon>
        <taxon>Actiniaria</taxon>
        <taxon>Aiptasiidae</taxon>
        <taxon>Exaiptasia</taxon>
    </lineage>
</organism>
<evidence type="ECO:0000256" key="1">
    <source>
        <dbReference type="SAM" id="Phobius"/>
    </source>
</evidence>
<evidence type="ECO:0000313" key="2">
    <source>
        <dbReference type="EnsemblMetazoa" id="XP_020908949.1"/>
    </source>
</evidence>
<dbReference type="AlphaFoldDB" id="A0A913XTJ8"/>
<dbReference type="Proteomes" id="UP000887567">
    <property type="component" value="Unplaced"/>
</dbReference>
<keyword evidence="3" id="KW-1185">Reference proteome</keyword>
<proteinExistence type="predicted"/>
<keyword evidence="1" id="KW-0812">Transmembrane</keyword>
<keyword evidence="1" id="KW-0472">Membrane</keyword>